<dbReference type="SUPFAM" id="SSF54001">
    <property type="entry name" value="Cysteine proteinases"/>
    <property type="match status" value="1"/>
</dbReference>
<evidence type="ECO:0000256" key="1">
    <source>
        <dbReference type="SAM" id="MobiDB-lite"/>
    </source>
</evidence>
<dbReference type="OMA" id="WMRTETR"/>
<dbReference type="Pfam" id="PF21246">
    <property type="entry name" value="Usp38-like_N"/>
    <property type="match status" value="1"/>
</dbReference>
<dbReference type="Proteomes" id="UP000023152">
    <property type="component" value="Unassembled WGS sequence"/>
</dbReference>
<feature type="region of interest" description="Disordered" evidence="1">
    <location>
        <begin position="674"/>
        <end position="723"/>
    </location>
</feature>
<dbReference type="InterPro" id="IPR038765">
    <property type="entry name" value="Papain-like_cys_pep_sf"/>
</dbReference>
<dbReference type="InterPro" id="IPR001394">
    <property type="entry name" value="Peptidase_C19_UCH"/>
</dbReference>
<feature type="compositionally biased region" description="Basic and acidic residues" evidence="1">
    <location>
        <begin position="674"/>
        <end position="698"/>
    </location>
</feature>
<organism evidence="3 4">
    <name type="scientific">Reticulomyxa filosa</name>
    <dbReference type="NCBI Taxonomy" id="46433"/>
    <lineage>
        <taxon>Eukaryota</taxon>
        <taxon>Sar</taxon>
        <taxon>Rhizaria</taxon>
        <taxon>Retaria</taxon>
        <taxon>Foraminifera</taxon>
        <taxon>Monothalamids</taxon>
        <taxon>Reticulomyxidae</taxon>
        <taxon>Reticulomyxa</taxon>
    </lineage>
</organism>
<gene>
    <name evidence="3" type="ORF">RFI_14245</name>
</gene>
<dbReference type="PROSITE" id="PS50235">
    <property type="entry name" value="USP_3"/>
    <property type="match status" value="1"/>
</dbReference>
<dbReference type="InterPro" id="IPR028889">
    <property type="entry name" value="USP"/>
</dbReference>
<dbReference type="Pfam" id="PF00443">
    <property type="entry name" value="UCH"/>
    <property type="match status" value="1"/>
</dbReference>
<feature type="compositionally biased region" description="Low complexity" evidence="1">
    <location>
        <begin position="700"/>
        <end position="723"/>
    </location>
</feature>
<dbReference type="InterPro" id="IPR049407">
    <property type="entry name" value="Usp38-like_N"/>
</dbReference>
<dbReference type="PROSITE" id="PS00972">
    <property type="entry name" value="USP_1"/>
    <property type="match status" value="1"/>
</dbReference>
<dbReference type="InterPro" id="IPR018200">
    <property type="entry name" value="USP_CS"/>
</dbReference>
<dbReference type="GO" id="GO:0004843">
    <property type="term" value="F:cysteine-type deubiquitinase activity"/>
    <property type="evidence" value="ECO:0007669"/>
    <property type="project" value="InterPro"/>
</dbReference>
<dbReference type="InterPro" id="IPR050164">
    <property type="entry name" value="Peptidase_C19"/>
</dbReference>
<dbReference type="PANTHER" id="PTHR24006:SF908">
    <property type="entry name" value="DEUBIQUITINATING APOPTOTIC INHIBITOR, ISOFORM A"/>
    <property type="match status" value="1"/>
</dbReference>
<evidence type="ECO:0000313" key="4">
    <source>
        <dbReference type="Proteomes" id="UP000023152"/>
    </source>
</evidence>
<comment type="caution">
    <text evidence="3">The sequence shown here is derived from an EMBL/GenBank/DDBJ whole genome shotgun (WGS) entry which is preliminary data.</text>
</comment>
<dbReference type="PANTHER" id="PTHR24006">
    <property type="entry name" value="UBIQUITIN CARBOXYL-TERMINAL HYDROLASE"/>
    <property type="match status" value="1"/>
</dbReference>
<feature type="domain" description="USP" evidence="2">
    <location>
        <begin position="259"/>
        <end position="666"/>
    </location>
</feature>
<dbReference type="AlphaFoldDB" id="X6NAN4"/>
<accession>X6NAN4</accession>
<dbReference type="GO" id="GO:0005634">
    <property type="term" value="C:nucleus"/>
    <property type="evidence" value="ECO:0007669"/>
    <property type="project" value="TreeGrafter"/>
</dbReference>
<proteinExistence type="predicted"/>
<dbReference type="EMBL" id="ASPP01010342">
    <property type="protein sequence ID" value="ETO22948.1"/>
    <property type="molecule type" value="Genomic_DNA"/>
</dbReference>
<reference evidence="3 4" key="1">
    <citation type="journal article" date="2013" name="Curr. Biol.">
        <title>The Genome of the Foraminiferan Reticulomyxa filosa.</title>
        <authorList>
            <person name="Glockner G."/>
            <person name="Hulsmann N."/>
            <person name="Schleicher M."/>
            <person name="Noegel A.A."/>
            <person name="Eichinger L."/>
            <person name="Gallinger C."/>
            <person name="Pawlowski J."/>
            <person name="Sierra R."/>
            <person name="Euteneuer U."/>
            <person name="Pillet L."/>
            <person name="Moustafa A."/>
            <person name="Platzer M."/>
            <person name="Groth M."/>
            <person name="Szafranski K."/>
            <person name="Schliwa M."/>
        </authorList>
    </citation>
    <scope>NUCLEOTIDE SEQUENCE [LARGE SCALE GENOMIC DNA]</scope>
</reference>
<keyword evidence="4" id="KW-1185">Reference proteome</keyword>
<dbReference type="OrthoDB" id="2420415at2759"/>
<evidence type="ECO:0000259" key="2">
    <source>
        <dbReference type="PROSITE" id="PS50235"/>
    </source>
</evidence>
<name>X6NAN4_RETFI</name>
<evidence type="ECO:0000313" key="3">
    <source>
        <dbReference type="EMBL" id="ETO22948.1"/>
    </source>
</evidence>
<dbReference type="GO" id="GO:0016579">
    <property type="term" value="P:protein deubiquitination"/>
    <property type="evidence" value="ECO:0007669"/>
    <property type="project" value="InterPro"/>
</dbReference>
<protein>
    <recommendedName>
        <fullName evidence="2">USP domain-containing protein</fullName>
    </recommendedName>
</protein>
<dbReference type="Gene3D" id="3.90.70.10">
    <property type="entry name" value="Cysteine proteinases"/>
    <property type="match status" value="1"/>
</dbReference>
<sequence>MPLTVVINVGDELKEVCSKMSSDQLKNIISNMLLWPMVDYVTPWVLKVLEALMRSARFDVLFHVACCCCVDVAKQLLDVTLVASAFSVLKWILLGYRQSPQAFHSVLNYLRESLVMLSDPSNDYYSMLKWEMVETIHVCMFLFTGYPELYTDLLMTMNDLKCNRYPDENRLRTLLKQHRWQADQIRTDTTNKDFGVDASDVALYGFGYSRSNFGNENWSYRSDTDGIRRSGSGRDSGGDWVPYFQSEVTGSRDKLTNKAGLTNLGSTCYMNSVLQALYVTDGFRTQIVDCSMIFSREVLEEKSSNGTLWLQESQWQVKKKIVDEMQSIFQNLDSTDKKAAPTKSLTAALASQWRPGRQVMYLYIYICQDASEFAKYLLDEMWEVVSHTEYGREELVKHWSASDDHISKLLIEHRVDIYFGGLMRNSIQCLECNNVSSKYEAFHDLAVSKNSLQKKKKKNYNANDKKLAFPPNKSTSQYTPAQMIDFHFESEMLEGANAYSCERCGTKVKANRFMSMIHSPKFLVVCLKRFTWDIKLGKRGKILDPVSCPPTLSIFTTSQSLSPSFSSLSVQKDSTEKEHSNDIVEHKYVLYAAVVHSGQSAEFGHYYTIARHSSCAIDMYLKQTPEAGDWFMFNDSIVSKSSYRNLCSLGNLWKTDVPYMLFYCRVDKQDISERSTTDISNDKDNTESHHKDVEKNNDEGSSSNPSERSSNNSSNVVVGASSG</sequence>
<dbReference type="GO" id="GO:0005829">
    <property type="term" value="C:cytosol"/>
    <property type="evidence" value="ECO:0007669"/>
    <property type="project" value="TreeGrafter"/>
</dbReference>